<dbReference type="InterPro" id="IPR036052">
    <property type="entry name" value="TrpB-like_PALP_sf"/>
</dbReference>
<dbReference type="EMBL" id="KV863319">
    <property type="protein sequence ID" value="ONK55670.1"/>
    <property type="molecule type" value="Genomic_DNA"/>
</dbReference>
<evidence type="ECO:0000313" key="3">
    <source>
        <dbReference type="Proteomes" id="UP000243459"/>
    </source>
</evidence>
<dbReference type="SUPFAM" id="SSF53686">
    <property type="entry name" value="Tryptophan synthase beta subunit-like PLP-dependent enzymes"/>
    <property type="match status" value="1"/>
</dbReference>
<evidence type="ECO:0000313" key="2">
    <source>
        <dbReference type="EMBL" id="ONK55670.1"/>
    </source>
</evidence>
<feature type="domain" description="Tryptophan synthase beta chain-like PALP" evidence="1">
    <location>
        <begin position="28"/>
        <end position="114"/>
    </location>
</feature>
<proteinExistence type="predicted"/>
<dbReference type="Pfam" id="PF00291">
    <property type="entry name" value="PALP"/>
    <property type="match status" value="1"/>
</dbReference>
<dbReference type="InterPro" id="IPR050214">
    <property type="entry name" value="Cys_Synth/Cystath_Beta-Synth"/>
</dbReference>
<gene>
    <name evidence="2" type="ORF">A4U43_UnF330</name>
</gene>
<dbReference type="InterPro" id="IPR001926">
    <property type="entry name" value="TrpB-like_PALP"/>
</dbReference>
<dbReference type="Gene3D" id="3.40.50.1100">
    <property type="match status" value="2"/>
</dbReference>
<dbReference type="Gene3D" id="2.40.50.140">
    <property type="entry name" value="Nucleic acid-binding proteins"/>
    <property type="match status" value="1"/>
</dbReference>
<reference evidence="3" key="1">
    <citation type="journal article" date="2017" name="Nat. Commun.">
        <title>The asparagus genome sheds light on the origin and evolution of a young Y chromosome.</title>
        <authorList>
            <person name="Harkess A."/>
            <person name="Zhou J."/>
            <person name="Xu C."/>
            <person name="Bowers J.E."/>
            <person name="Van der Hulst R."/>
            <person name="Ayyampalayam S."/>
            <person name="Mercati F."/>
            <person name="Riccardi P."/>
            <person name="McKain M.R."/>
            <person name="Kakrana A."/>
            <person name="Tang H."/>
            <person name="Ray J."/>
            <person name="Groenendijk J."/>
            <person name="Arikit S."/>
            <person name="Mathioni S.M."/>
            <person name="Nakano M."/>
            <person name="Shan H."/>
            <person name="Telgmann-Rauber A."/>
            <person name="Kanno A."/>
            <person name="Yue Z."/>
            <person name="Chen H."/>
            <person name="Li W."/>
            <person name="Chen Y."/>
            <person name="Xu X."/>
            <person name="Zhang Y."/>
            <person name="Luo S."/>
            <person name="Chen H."/>
            <person name="Gao J."/>
            <person name="Mao Z."/>
            <person name="Pires J.C."/>
            <person name="Luo M."/>
            <person name="Kudrna D."/>
            <person name="Wing R.A."/>
            <person name="Meyers B.C."/>
            <person name="Yi K."/>
            <person name="Kong H."/>
            <person name="Lavrijsen P."/>
            <person name="Sunseri F."/>
            <person name="Falavigna A."/>
            <person name="Ye Y."/>
            <person name="Leebens-Mack J.H."/>
            <person name="Chen G."/>
        </authorList>
    </citation>
    <scope>NUCLEOTIDE SEQUENCE [LARGE SCALE GENOMIC DNA]</scope>
    <source>
        <strain evidence="3">cv. DH0086</strain>
    </source>
</reference>
<accession>A0A1R3L7U2</accession>
<protein>
    <recommendedName>
        <fullName evidence="1">Tryptophan synthase beta chain-like PALP domain-containing protein</fullName>
    </recommendedName>
</protein>
<dbReference type="InterPro" id="IPR012340">
    <property type="entry name" value="NA-bd_OB-fold"/>
</dbReference>
<dbReference type="SUPFAM" id="SSF50249">
    <property type="entry name" value="Nucleic acid-binding proteins"/>
    <property type="match status" value="1"/>
</dbReference>
<dbReference type="PANTHER" id="PTHR10314">
    <property type="entry name" value="CYSTATHIONINE BETA-SYNTHASE"/>
    <property type="match status" value="1"/>
</dbReference>
<sequence length="295" mass="33038">MMEDAEEKGLIKPGITILVEGTDPKLGFQGMVERIEQLKEKDPNVYVLDQFTNPANLDAHFTGTGPEIWNDTAGKVDIFVSGTGSGGTLTGAGKYLKMKNPDIKIICVEPAESAVGKYLKMKNPDIKIICVEPAESAVLLAHVAFQHVEKGQQIYVSGRLVSDTVQGDDEKTQVYYKVVVQKLNFIEKTYPAVSLYNPESNSVSSEGKFQNYGGNSSGSTEKLWQAFFANPVDWWDNRQNKATHISVGVDVCMSYERRLYFSLPRVQHVLHANRTKLPYRMSMCSHRVFLFLKFI</sequence>
<evidence type="ECO:0000259" key="1">
    <source>
        <dbReference type="Pfam" id="PF00291"/>
    </source>
</evidence>
<keyword evidence="3" id="KW-1185">Reference proteome</keyword>
<name>A0A1R3L7U2_ASPOF</name>
<dbReference type="Proteomes" id="UP000243459">
    <property type="component" value="Unassembled WGS sequence"/>
</dbReference>
<dbReference type="AlphaFoldDB" id="A0A1R3L7U2"/>
<organism evidence="2 3">
    <name type="scientific">Asparagus officinalis</name>
    <name type="common">Garden asparagus</name>
    <dbReference type="NCBI Taxonomy" id="4686"/>
    <lineage>
        <taxon>Eukaryota</taxon>
        <taxon>Viridiplantae</taxon>
        <taxon>Streptophyta</taxon>
        <taxon>Embryophyta</taxon>
        <taxon>Tracheophyta</taxon>
        <taxon>Spermatophyta</taxon>
        <taxon>Magnoliopsida</taxon>
        <taxon>Liliopsida</taxon>
        <taxon>Asparagales</taxon>
        <taxon>Asparagaceae</taxon>
        <taxon>Asparagoideae</taxon>
        <taxon>Asparagus</taxon>
    </lineage>
</organism>
<dbReference type="Gramene" id="ONK55670">
    <property type="protein sequence ID" value="ONK55670"/>
    <property type="gene ID" value="A4U43_UnF330"/>
</dbReference>
<dbReference type="Gene3D" id="6.10.250.940">
    <property type="match status" value="1"/>
</dbReference>